<gene>
    <name evidence="2" type="ORF">EGW08_010477</name>
</gene>
<keyword evidence="1" id="KW-1133">Transmembrane helix</keyword>
<organism evidence="2 3">
    <name type="scientific">Elysia chlorotica</name>
    <name type="common">Eastern emerald elysia</name>
    <name type="synonym">Sea slug</name>
    <dbReference type="NCBI Taxonomy" id="188477"/>
    <lineage>
        <taxon>Eukaryota</taxon>
        <taxon>Metazoa</taxon>
        <taxon>Spiralia</taxon>
        <taxon>Lophotrochozoa</taxon>
        <taxon>Mollusca</taxon>
        <taxon>Gastropoda</taxon>
        <taxon>Heterobranchia</taxon>
        <taxon>Euthyneura</taxon>
        <taxon>Panpulmonata</taxon>
        <taxon>Sacoglossa</taxon>
        <taxon>Placobranchoidea</taxon>
        <taxon>Plakobranchidae</taxon>
        <taxon>Elysia</taxon>
    </lineage>
</organism>
<keyword evidence="3" id="KW-1185">Reference proteome</keyword>
<proteinExistence type="predicted"/>
<protein>
    <submittedName>
        <fullName evidence="2">Uncharacterized protein</fullName>
    </submittedName>
</protein>
<reference evidence="2 3" key="1">
    <citation type="submission" date="2019-01" db="EMBL/GenBank/DDBJ databases">
        <title>A draft genome assembly of the solar-powered sea slug Elysia chlorotica.</title>
        <authorList>
            <person name="Cai H."/>
            <person name="Li Q."/>
            <person name="Fang X."/>
            <person name="Li J."/>
            <person name="Curtis N.E."/>
            <person name="Altenburger A."/>
            <person name="Shibata T."/>
            <person name="Feng M."/>
            <person name="Maeda T."/>
            <person name="Schwartz J.A."/>
            <person name="Shigenobu S."/>
            <person name="Lundholm N."/>
            <person name="Nishiyama T."/>
            <person name="Yang H."/>
            <person name="Hasebe M."/>
            <person name="Li S."/>
            <person name="Pierce S.K."/>
            <person name="Wang J."/>
        </authorList>
    </citation>
    <scope>NUCLEOTIDE SEQUENCE [LARGE SCALE GENOMIC DNA]</scope>
    <source>
        <strain evidence="2">EC2010</strain>
        <tissue evidence="2">Whole organism of an adult</tissue>
    </source>
</reference>
<evidence type="ECO:0000313" key="2">
    <source>
        <dbReference type="EMBL" id="RUS81785.1"/>
    </source>
</evidence>
<accession>A0A433TJU5</accession>
<keyword evidence="1" id="KW-0812">Transmembrane</keyword>
<dbReference type="Proteomes" id="UP000271974">
    <property type="component" value="Unassembled WGS sequence"/>
</dbReference>
<name>A0A433TJU5_ELYCH</name>
<dbReference type="AlphaFoldDB" id="A0A433TJU5"/>
<keyword evidence="1" id="KW-0472">Membrane</keyword>
<dbReference type="EMBL" id="RQTK01000321">
    <property type="protein sequence ID" value="RUS81785.1"/>
    <property type="molecule type" value="Genomic_DNA"/>
</dbReference>
<comment type="caution">
    <text evidence="2">The sequence shown here is derived from an EMBL/GenBank/DDBJ whole genome shotgun (WGS) entry which is preliminary data.</text>
</comment>
<evidence type="ECO:0000313" key="3">
    <source>
        <dbReference type="Proteomes" id="UP000271974"/>
    </source>
</evidence>
<sequence>MFLLPRLDVLHSGAVLWGFGPACPGSSSLVTLLDVENSPFSASFSLVVTFCLSLGALAVCLNFAAWMRSFESFLCTMGASPVIVSSSFIGVDFMAPVITLVAWFCTLVILSRLDLAAVPHADTPYSRTGRTLPVYMVFRILALAPH</sequence>
<feature type="transmembrane region" description="Helical" evidence="1">
    <location>
        <begin position="42"/>
        <end position="66"/>
    </location>
</feature>
<evidence type="ECO:0000256" key="1">
    <source>
        <dbReference type="SAM" id="Phobius"/>
    </source>
</evidence>